<evidence type="ECO:0000313" key="2">
    <source>
        <dbReference type="Proteomes" id="UP001251528"/>
    </source>
</evidence>
<keyword evidence="2" id="KW-1185">Reference proteome</keyword>
<evidence type="ECO:0000313" key="1">
    <source>
        <dbReference type="EMBL" id="KAK2612984.1"/>
    </source>
</evidence>
<gene>
    <name evidence="1" type="ORF">QQS21_000913</name>
</gene>
<proteinExistence type="predicted"/>
<reference evidence="1" key="1">
    <citation type="submission" date="2023-06" db="EMBL/GenBank/DDBJ databases">
        <title>Conoideocrella luteorostrata (Hypocreales: Clavicipitaceae), a potential biocontrol fungus for elongate hemlock scale in United States Christmas tree production areas.</title>
        <authorList>
            <person name="Barrett H."/>
            <person name="Lovett B."/>
            <person name="Macias A.M."/>
            <person name="Stajich J.E."/>
            <person name="Kasson M.T."/>
        </authorList>
    </citation>
    <scope>NUCLEOTIDE SEQUENCE</scope>
    <source>
        <strain evidence="1">ARSEF 14590</strain>
    </source>
</reference>
<protein>
    <submittedName>
        <fullName evidence="1">Uncharacterized protein</fullName>
    </submittedName>
</protein>
<sequence length="254" mass="29101">MKWSDFNNIISKTDNAQVFIDLMHTFQPFPHGSKANVEEIPISDSQDIFLQTPIADAPNSIEPKVPVPYRAFFNVKKTIKDRSTIIVSTLYLLRDALPPLDMTLTVTAEEEYILELSGLDSIDYIGCEPTYGAIPTKASKVQKRNRVKHPLEFKLRPEIHARRGFCRFIEQLTNNAWGIRMLCLVPKVALPRHIGSNKFKDSLMILWQRCQTDETQLRVALKVKSKPGEWEWLVGERKSSQHRDTILALSNPDN</sequence>
<dbReference type="AlphaFoldDB" id="A0AAJ0CXW5"/>
<dbReference type="EMBL" id="JASWJB010000009">
    <property type="protein sequence ID" value="KAK2612984.1"/>
    <property type="molecule type" value="Genomic_DNA"/>
</dbReference>
<accession>A0AAJ0CXW5</accession>
<organism evidence="1 2">
    <name type="scientific">Conoideocrella luteorostrata</name>
    <dbReference type="NCBI Taxonomy" id="1105319"/>
    <lineage>
        <taxon>Eukaryota</taxon>
        <taxon>Fungi</taxon>
        <taxon>Dikarya</taxon>
        <taxon>Ascomycota</taxon>
        <taxon>Pezizomycotina</taxon>
        <taxon>Sordariomycetes</taxon>
        <taxon>Hypocreomycetidae</taxon>
        <taxon>Hypocreales</taxon>
        <taxon>Clavicipitaceae</taxon>
        <taxon>Conoideocrella</taxon>
    </lineage>
</organism>
<comment type="caution">
    <text evidence="1">The sequence shown here is derived from an EMBL/GenBank/DDBJ whole genome shotgun (WGS) entry which is preliminary data.</text>
</comment>
<dbReference type="Proteomes" id="UP001251528">
    <property type="component" value="Unassembled WGS sequence"/>
</dbReference>
<name>A0AAJ0CXW5_9HYPO</name>